<dbReference type="Gene3D" id="3.30.70.150">
    <property type="entry name" value="RuBisCO large subunit, N-terminal domain"/>
    <property type="match status" value="1"/>
</dbReference>
<dbReference type="SUPFAM" id="SSF51649">
    <property type="entry name" value="RuBisCo, C-terminal domain"/>
    <property type="match status" value="1"/>
</dbReference>
<dbReference type="GO" id="GO:0016984">
    <property type="term" value="F:ribulose-bisphosphate carboxylase activity"/>
    <property type="evidence" value="ECO:0007669"/>
    <property type="project" value="InterPro"/>
</dbReference>
<dbReference type="InterPro" id="IPR000685">
    <property type="entry name" value="RuBisCO_lsu_C"/>
</dbReference>
<sequence>MAQINAVYYVSDSNEFIEEKAEKMATGLTAKPWQEMPEAEKQESFAYKGKVVSINEDPSYGEGSIVTISFPVAYEVPDFPSILTTTYGRLSYEPNVKLLDLQFSNDLVERFPGPLYGIEGIRDLVEVEGRPLAMSVAKGAIGRSIDSFHEQMLAHSYGGIDIIQDDERLFEHNWTPYEQRVPAGLAAIAEAAERTGRTPLYVVNLTGKTFELKERAREAIGLGAPALMLNVYAYGIDVLQGLREDPEIDVPIFAHSSLTGMMTRSKQHGIASRLLLGKLLRMAGADAVLFPSPYGRIGINPEEAQRVKDQLTMTTQMKRAFPIPSAGIDFQTIATVRQDFGEDVIINLGGSVHRYKGGVEAGGKAFIEALNSAN</sequence>
<dbReference type="OMA" id="IHGHPDG"/>
<dbReference type="GO" id="GO:0015977">
    <property type="term" value="P:carbon fixation"/>
    <property type="evidence" value="ECO:0007669"/>
    <property type="project" value="InterPro"/>
</dbReference>
<dbReference type="SMR" id="A0A268P4E0"/>
<dbReference type="RefSeq" id="WP_011246618.1">
    <property type="nucleotide sequence ID" value="NZ_BOQQ01000005.1"/>
</dbReference>
<gene>
    <name evidence="4" type="ORF">CHH72_01500</name>
</gene>
<evidence type="ECO:0000256" key="2">
    <source>
        <dbReference type="ARBA" id="ARBA00023235"/>
    </source>
</evidence>
<dbReference type="PANTHER" id="PTHR42704:SF17">
    <property type="entry name" value="RIBULOSE BISPHOSPHATE CARBOXYLASE LARGE CHAIN"/>
    <property type="match status" value="1"/>
</dbReference>
<name>A0A268P4E0_SHOCL</name>
<protein>
    <submittedName>
        <fullName evidence="4">2,3-diketo-5-methylthiopentyl-1-phosphate enolase</fullName>
    </submittedName>
</protein>
<dbReference type="Gene3D" id="3.20.20.110">
    <property type="entry name" value="Ribulose bisphosphate carboxylase, large subunit, C-terminal domain"/>
    <property type="match status" value="1"/>
</dbReference>
<accession>A0A268P4E0</accession>
<dbReference type="GO" id="GO:0016853">
    <property type="term" value="F:isomerase activity"/>
    <property type="evidence" value="ECO:0007669"/>
    <property type="project" value="UniProtKB-KW"/>
</dbReference>
<dbReference type="Proteomes" id="UP000216207">
    <property type="component" value="Unassembled WGS sequence"/>
</dbReference>
<comment type="caution">
    <text evidence="4">The sequence shown here is derived from an EMBL/GenBank/DDBJ whole genome shotgun (WGS) entry which is preliminary data.</text>
</comment>
<feature type="domain" description="Ribulose bisphosphate carboxylase large subunit C-terminal" evidence="3">
    <location>
        <begin position="117"/>
        <end position="371"/>
    </location>
</feature>
<dbReference type="PANTHER" id="PTHR42704">
    <property type="entry name" value="RIBULOSE BISPHOSPHATE CARBOXYLASE"/>
    <property type="match status" value="1"/>
</dbReference>
<proteinExistence type="predicted"/>
<reference evidence="4 5" key="1">
    <citation type="submission" date="2017-07" db="EMBL/GenBank/DDBJ databases">
        <title>Isolation and whole genome analysis of endospore-forming bacteria from heroin.</title>
        <authorList>
            <person name="Kalinowski J."/>
            <person name="Ahrens B."/>
            <person name="Al-Dilaimi A."/>
            <person name="Winkler A."/>
            <person name="Wibberg D."/>
            <person name="Schleenbecker U."/>
            <person name="Ruckert C."/>
            <person name="Wolfel R."/>
            <person name="Grass G."/>
        </authorList>
    </citation>
    <scope>NUCLEOTIDE SEQUENCE [LARGE SCALE GENOMIC DNA]</scope>
    <source>
        <strain evidence="4 5">7539</strain>
    </source>
</reference>
<dbReference type="GO" id="GO:0009086">
    <property type="term" value="P:methionine biosynthetic process"/>
    <property type="evidence" value="ECO:0007669"/>
    <property type="project" value="UniProtKB-KW"/>
</dbReference>
<dbReference type="Pfam" id="PF00016">
    <property type="entry name" value="RuBisCO_large"/>
    <property type="match status" value="1"/>
</dbReference>
<keyword evidence="2" id="KW-0413">Isomerase</keyword>
<dbReference type="AlphaFoldDB" id="A0A268P4E0"/>
<dbReference type="SUPFAM" id="SSF54966">
    <property type="entry name" value="RuBisCO, large subunit, small (N-terminal) domain"/>
    <property type="match status" value="1"/>
</dbReference>
<evidence type="ECO:0000259" key="3">
    <source>
        <dbReference type="Pfam" id="PF00016"/>
    </source>
</evidence>
<dbReference type="InterPro" id="IPR036376">
    <property type="entry name" value="RuBisCO_lsu_C_sf"/>
</dbReference>
<dbReference type="InterPro" id="IPR033966">
    <property type="entry name" value="RuBisCO"/>
</dbReference>
<dbReference type="NCBIfam" id="NF007095">
    <property type="entry name" value="PRK09549.1"/>
    <property type="match status" value="1"/>
</dbReference>
<dbReference type="GO" id="GO:0000287">
    <property type="term" value="F:magnesium ion binding"/>
    <property type="evidence" value="ECO:0007669"/>
    <property type="project" value="InterPro"/>
</dbReference>
<evidence type="ECO:0000256" key="1">
    <source>
        <dbReference type="ARBA" id="ARBA00023167"/>
    </source>
</evidence>
<dbReference type="InterPro" id="IPR036422">
    <property type="entry name" value="RuBisCO_lsu_N_sf"/>
</dbReference>
<evidence type="ECO:0000313" key="5">
    <source>
        <dbReference type="Proteomes" id="UP000216207"/>
    </source>
</evidence>
<organism evidence="4 5">
    <name type="scientific">Shouchella clausii</name>
    <name type="common">Alkalihalobacillus clausii</name>
    <dbReference type="NCBI Taxonomy" id="79880"/>
    <lineage>
        <taxon>Bacteria</taxon>
        <taxon>Bacillati</taxon>
        <taxon>Bacillota</taxon>
        <taxon>Bacilli</taxon>
        <taxon>Bacillales</taxon>
        <taxon>Bacillaceae</taxon>
        <taxon>Shouchella</taxon>
    </lineage>
</organism>
<evidence type="ECO:0000313" key="4">
    <source>
        <dbReference type="EMBL" id="PAE90587.1"/>
    </source>
</evidence>
<dbReference type="EMBL" id="NPCC01000004">
    <property type="protein sequence ID" value="PAE90587.1"/>
    <property type="molecule type" value="Genomic_DNA"/>
</dbReference>
<keyword evidence="1" id="KW-0486">Methionine biosynthesis</keyword>
<keyword evidence="1" id="KW-0028">Amino-acid biosynthesis</keyword>